<reference evidence="2" key="1">
    <citation type="journal article" date="2020" name="mSystems">
        <title>Genome- and Community-Level Interaction Insights into Carbon Utilization and Element Cycling Functions of Hydrothermarchaeota in Hydrothermal Sediment.</title>
        <authorList>
            <person name="Zhou Z."/>
            <person name="Liu Y."/>
            <person name="Xu W."/>
            <person name="Pan J."/>
            <person name="Luo Z.H."/>
            <person name="Li M."/>
        </authorList>
    </citation>
    <scope>NUCLEOTIDE SEQUENCE [LARGE SCALE GENOMIC DNA]</scope>
    <source>
        <strain evidence="2">SpSt-774</strain>
    </source>
</reference>
<dbReference type="InterPro" id="IPR026444">
    <property type="entry name" value="Secre_tail"/>
</dbReference>
<feature type="domain" description="FlgD/Vpr Ig-like" evidence="1">
    <location>
        <begin position="1500"/>
        <end position="1551"/>
    </location>
</feature>
<dbReference type="Gene3D" id="2.60.120.200">
    <property type="match status" value="1"/>
</dbReference>
<sequence length="1564" mass="172864">MNKYTKPLLFPLLLFGIVWAGPSSLKQNPGSELKILRPMEMDLRTPAPVWDTNRVWTGATANLTRKVAVGRYFKGSADDTLRIVTVQSGGTRYLVIATDTMSTGFVKNGFRIETPYAFVSGSTPHAVAVGDLDGDEYTDILAGHSASPYRLIWFEWDGSLSNWVPRDSFAVNSAINDITFGDGDNNSATRDFYINIAQTSPSSAIMRAFWNGTTWDTLRILLSGTVACRGVAVGDIRPELAGNEVYAVGSSRIWQVYFNGTTWDTTTISSGVTASYDVVVGDVNPVNPGNELCIVHGSTSYQVSIWNWTGAFWSGIAWLITTTWGTSDNTIEIGDILKDNPGYELVLMSGASTTAIPVVFWYAPNGSAWASFLPKSVASQSDYGVAIGNINRFRTYTQEFVLSGGGSLVEVEQHDFVDDIGTWLVRMKNPTAIINLPDTIIVTIFNSGSNPQSNFTVGYRFKNSPLTGSVIYTGTLNSGAIDSVKLPVTMDFLGLDTLYAFTNLAGDARIANDTTRLHLEVYDESTMTASNFNAVPFPPANASTSPAVNTPYTWWRTILSGTYNWARYTSGTNPACTPLEGAAMAGYPSFNASSGSQARLRTHRFNIGPVPKKVMLRFYMYHDPGYTTTPDSVIVEYSYNDTTYNRVAGFHRYNATAGWYVHNVEIGDFPANKNLYIGFKANSGYGNNMFIDSARVFVTAPTAAVVDAGIQSIMPFAPPIIVGESLSVTVTVKNFGLQNLTSTPVFYTSGGADTVWENWTGSLEINETAQYTFTTPFVPTAAGEETLYAGTRLTGDENPANDIATLVFTVCPEYHTPPYTKNFDEAWTNSTNPPFCGWTIVDGGSQSPQIIDNNDWHRYVVTNPARTVARIYYSPIEWSDDWLISPRFNCSQLGYYTLSYWHYYNDFSTSTLDSGRVLLSTDGGTNWIKIAMYSNADDSGYKSIDISSLAMGNNNVKIAFHYVANNEYWWYIDDFSLDFAPDTIGPAITLIEQPQNTYASGPYAVRAVINDLTGIQADSIYYIVDDVVNSVSHTSVSGDTFTFQIPGQAPGTLVEYYVTARDNVANRSATSSYKFWVLSPLAPTDLTVSGQADSTVRLDWLPPAEVIYYYQNITYYWSGWLAGDGIATEYTPQYYPCKLEGAALVFYLYTDTIEFHIWADDGNGNPGASLFVDTIIISNLYPNVEVIDLSTANITINAGSFHIGYIYLGNETPYPLSDNGSITTRSKYYDGTGWYPAGYDWVMSAYVRYLPGAKKVANQKAESTPEIKLTKTKFIKKPVEHREDSGVNPFAHILGLSNFSIERGSTSGGPYTQIGTTTGSFFVDTTVENENRYYYVVRAIYTQPDTASYYSNEVNIGVDFSGPVYSNTTYDSMVAGPWVVSTQITDWIGIACDFLGYRTDGGSFSYVTSDSSAGDIYYYTIPDFPAGTLIEFYLFSQDTSWWQNQGRDPASGYYAFTSHTGIAESKIGKLIPKYVFLNQCQPNPFEKTTRINYGIPKRMRVNISVYNAIGQLIRTLIDGELDPGYYSITWDGRDNNNRQLANGIYFVRMSTPDKKFIKKAVLLH</sequence>
<gene>
    <name evidence="2" type="ORF">ENV60_06830</name>
</gene>
<dbReference type="NCBIfam" id="TIGR04183">
    <property type="entry name" value="Por_Secre_tail"/>
    <property type="match status" value="1"/>
</dbReference>
<dbReference type="InterPro" id="IPR028994">
    <property type="entry name" value="Integrin_alpha_N"/>
</dbReference>
<accession>A0A7C4XBD0</accession>
<evidence type="ECO:0000313" key="2">
    <source>
        <dbReference type="EMBL" id="HGV97994.1"/>
    </source>
</evidence>
<dbReference type="InterPro" id="IPR013783">
    <property type="entry name" value="Ig-like_fold"/>
</dbReference>
<comment type="caution">
    <text evidence="2">The sequence shown here is derived from an EMBL/GenBank/DDBJ whole genome shotgun (WGS) entry which is preliminary data.</text>
</comment>
<dbReference type="EMBL" id="DTGZ01000128">
    <property type="protein sequence ID" value="HGV97994.1"/>
    <property type="molecule type" value="Genomic_DNA"/>
</dbReference>
<name>A0A7C4XBD0_UNCW3</name>
<dbReference type="SUPFAM" id="SSF49899">
    <property type="entry name" value="Concanavalin A-like lectins/glucanases"/>
    <property type="match status" value="1"/>
</dbReference>
<protein>
    <submittedName>
        <fullName evidence="2">T9SS type A sorting domain-containing protein</fullName>
    </submittedName>
</protein>
<dbReference type="InterPro" id="IPR013320">
    <property type="entry name" value="ConA-like_dom_sf"/>
</dbReference>
<dbReference type="InterPro" id="IPR025965">
    <property type="entry name" value="FlgD/Vpr_Ig-like"/>
</dbReference>
<organism evidence="2">
    <name type="scientific">candidate division WOR-3 bacterium</name>
    <dbReference type="NCBI Taxonomy" id="2052148"/>
    <lineage>
        <taxon>Bacteria</taxon>
        <taxon>Bacteria division WOR-3</taxon>
    </lineage>
</organism>
<dbReference type="Gene3D" id="2.60.40.4070">
    <property type="match status" value="1"/>
</dbReference>
<dbReference type="Gene3D" id="2.60.40.10">
    <property type="entry name" value="Immunoglobulins"/>
    <property type="match status" value="2"/>
</dbReference>
<dbReference type="Pfam" id="PF13860">
    <property type="entry name" value="FlgD_ig"/>
    <property type="match status" value="1"/>
</dbReference>
<evidence type="ECO:0000259" key="1">
    <source>
        <dbReference type="Pfam" id="PF13860"/>
    </source>
</evidence>
<proteinExistence type="predicted"/>
<dbReference type="Gene3D" id="2.60.120.260">
    <property type="entry name" value="Galactose-binding domain-like"/>
    <property type="match status" value="1"/>
</dbReference>
<dbReference type="SUPFAM" id="SSF69318">
    <property type="entry name" value="Integrin alpha N-terminal domain"/>
    <property type="match status" value="2"/>
</dbReference>